<keyword evidence="2" id="KW-1185">Reference proteome</keyword>
<dbReference type="AlphaFoldDB" id="A0A067MP93"/>
<organism evidence="1 2">
    <name type="scientific">Botryobasidium botryosum (strain FD-172 SS1)</name>
    <dbReference type="NCBI Taxonomy" id="930990"/>
    <lineage>
        <taxon>Eukaryota</taxon>
        <taxon>Fungi</taxon>
        <taxon>Dikarya</taxon>
        <taxon>Basidiomycota</taxon>
        <taxon>Agaricomycotina</taxon>
        <taxon>Agaricomycetes</taxon>
        <taxon>Cantharellales</taxon>
        <taxon>Botryobasidiaceae</taxon>
        <taxon>Botryobasidium</taxon>
    </lineage>
</organism>
<dbReference type="HOGENOM" id="CLU_897112_0_0_1"/>
<dbReference type="InParanoid" id="A0A067MP93"/>
<proteinExistence type="predicted"/>
<reference evidence="2" key="1">
    <citation type="journal article" date="2014" name="Proc. Natl. Acad. Sci. U.S.A.">
        <title>Extensive sampling of basidiomycete genomes demonstrates inadequacy of the white-rot/brown-rot paradigm for wood decay fungi.</title>
        <authorList>
            <person name="Riley R."/>
            <person name="Salamov A.A."/>
            <person name="Brown D.W."/>
            <person name="Nagy L.G."/>
            <person name="Floudas D."/>
            <person name="Held B.W."/>
            <person name="Levasseur A."/>
            <person name="Lombard V."/>
            <person name="Morin E."/>
            <person name="Otillar R."/>
            <person name="Lindquist E.A."/>
            <person name="Sun H."/>
            <person name="LaButti K.M."/>
            <person name="Schmutz J."/>
            <person name="Jabbour D."/>
            <person name="Luo H."/>
            <person name="Baker S.E."/>
            <person name="Pisabarro A.G."/>
            <person name="Walton J.D."/>
            <person name="Blanchette R.A."/>
            <person name="Henrissat B."/>
            <person name="Martin F."/>
            <person name="Cullen D."/>
            <person name="Hibbett D.S."/>
            <person name="Grigoriev I.V."/>
        </authorList>
    </citation>
    <scope>NUCLEOTIDE SEQUENCE [LARGE SCALE GENOMIC DNA]</scope>
    <source>
        <strain evidence="2">FD-172 SS1</strain>
    </source>
</reference>
<accession>A0A067MP93</accession>
<evidence type="ECO:0000313" key="1">
    <source>
        <dbReference type="EMBL" id="KDQ16535.1"/>
    </source>
</evidence>
<dbReference type="Proteomes" id="UP000027195">
    <property type="component" value="Unassembled WGS sequence"/>
</dbReference>
<dbReference type="EMBL" id="KL198027">
    <property type="protein sequence ID" value="KDQ16535.1"/>
    <property type="molecule type" value="Genomic_DNA"/>
</dbReference>
<evidence type="ECO:0000313" key="2">
    <source>
        <dbReference type="Proteomes" id="UP000027195"/>
    </source>
</evidence>
<protein>
    <submittedName>
        <fullName evidence="1">Uncharacterized protein</fullName>
    </submittedName>
</protein>
<sequence length="354" mass="40954">MSTTTTLCSEPRRRVTWAEQLEDIFEIPPRMDWIDDLKMRTGAALGRVRDPKSLSRNVMSYFKPKSKKLHSQTLQSMKPRPVHQPVSILKQRKPYTVPECDSPQPEAIIPTGETRHPMSLRLSELWTSFSFELESITGERYDEFNAICKDAGDRLLWGLGYPIEFFREKYPEVFENQSSASSSRSSTLVGSSISTTPKDESPWWLEDEKVFDGFYAPIRSESPISQDSGEDGCQEASVAVYDDDRLEKNADSPCLERQAMLEPLDHYFPFDRSLFEFELFQPEPSQMELVLRPTNHEDAAKRKSKSSTVTHTAIAFTKEFVRTLIFLYLLWIARRWLLIPVKLPLYTLRYACRL</sequence>
<name>A0A067MP93_BOTB1</name>
<gene>
    <name evidence="1" type="ORF">BOTBODRAFT_43454</name>
</gene>